<dbReference type="PANTHER" id="PTHR32347:SF23">
    <property type="entry name" value="BLL5650 PROTEIN"/>
    <property type="match status" value="1"/>
</dbReference>
<dbReference type="AlphaFoldDB" id="A0A2U2I6X7"/>
<evidence type="ECO:0000256" key="3">
    <source>
        <dbReference type="SAM" id="Phobius"/>
    </source>
</evidence>
<evidence type="ECO:0000256" key="1">
    <source>
        <dbReference type="ARBA" id="ARBA00004196"/>
    </source>
</evidence>
<dbReference type="GO" id="GO:0030313">
    <property type="term" value="C:cell envelope"/>
    <property type="evidence" value="ECO:0007669"/>
    <property type="project" value="UniProtKB-SubCell"/>
</dbReference>
<dbReference type="Gene3D" id="2.40.50.100">
    <property type="match status" value="1"/>
</dbReference>
<keyword evidence="3" id="KW-0472">Membrane</keyword>
<keyword evidence="2" id="KW-0175">Coiled coil</keyword>
<name>A0A2U2I6X7_9BURK</name>
<keyword evidence="3" id="KW-0812">Transmembrane</keyword>
<comment type="subcellular location">
    <subcellularLocation>
        <location evidence="1">Cell envelope</location>
    </subcellularLocation>
</comment>
<reference evidence="4 5" key="1">
    <citation type="submission" date="2018-04" db="EMBL/GenBank/DDBJ databases">
        <title>Massilia violaceinigra sp. nov., a novel purple-pigmented bacterium isolated from Tianshan glacier, Xinjiang, China.</title>
        <authorList>
            <person name="Wang H."/>
        </authorList>
    </citation>
    <scope>NUCLEOTIDE SEQUENCE [LARGE SCALE GENOMIC DNA]</scope>
    <source>
        <strain evidence="4 5">B448-2</strain>
    </source>
</reference>
<proteinExistence type="predicted"/>
<dbReference type="Proteomes" id="UP000241421">
    <property type="component" value="Unassembled WGS sequence"/>
</dbReference>
<dbReference type="EMBL" id="PXWF02000020">
    <property type="protein sequence ID" value="PWF55501.1"/>
    <property type="molecule type" value="Genomic_DNA"/>
</dbReference>
<sequence>MADKDINLSSIGALLQIEQDARQAVSEAAVEFIAVNDTWRIVPYRQALMWRPDGLGRPALRLVSGLADVAGDSPYRQWINDALRHLVPGLEGGKARIVTMHDLPPALHDGWREWMGFGALLVTLPAPAGAAVGGLWLNLEHEASAAEQALLERLAGCYGQALWAWRQRPPVWQRALTRFKGSRKRWWFALLLVSMIPMRLTVLAPAHIVGKDAKLIAAPQDGVVARFFVMPNQAVAAGAPLFALDDTGARNRNEVAVASREVAEAEYLRTTQKSFNDGASKAELSSLQARLEEKAAEARYVQDLFERIQVNAPDAGIAIFSDANDWLGRPVQTGERIVLLADPKKVQIAIDLPVDDALNMEAGATVKLYLNVAPLGTVEGKLVQSSYEPALTTEGVVAYQLKADLAAGEEVPRIGLKGTAKLYGNWAPLLYHVLRKPLAVLRRTVGI</sequence>
<evidence type="ECO:0000313" key="5">
    <source>
        <dbReference type="Proteomes" id="UP000241421"/>
    </source>
</evidence>
<keyword evidence="3" id="KW-1133">Transmembrane helix</keyword>
<dbReference type="RefSeq" id="WP_106755720.1">
    <property type="nucleotide sequence ID" value="NZ_PXWF02000020.1"/>
</dbReference>
<comment type="caution">
    <text evidence="4">The sequence shown here is derived from an EMBL/GenBank/DDBJ whole genome shotgun (WGS) entry which is preliminary data.</text>
</comment>
<dbReference type="OrthoDB" id="9763546at2"/>
<accession>A0A2U2I6X7</accession>
<evidence type="ECO:0000313" key="4">
    <source>
        <dbReference type="EMBL" id="PWF55501.1"/>
    </source>
</evidence>
<dbReference type="SUPFAM" id="SSF111369">
    <property type="entry name" value="HlyD-like secretion proteins"/>
    <property type="match status" value="1"/>
</dbReference>
<dbReference type="PANTHER" id="PTHR32347">
    <property type="entry name" value="EFFLUX SYSTEM COMPONENT YKNX-RELATED"/>
    <property type="match status" value="1"/>
</dbReference>
<evidence type="ECO:0008006" key="6">
    <source>
        <dbReference type="Google" id="ProtNLM"/>
    </source>
</evidence>
<keyword evidence="5" id="KW-1185">Reference proteome</keyword>
<organism evidence="4 5">
    <name type="scientific">Massilia glaciei</name>
    <dbReference type="NCBI Taxonomy" id="1524097"/>
    <lineage>
        <taxon>Bacteria</taxon>
        <taxon>Pseudomonadati</taxon>
        <taxon>Pseudomonadota</taxon>
        <taxon>Betaproteobacteria</taxon>
        <taxon>Burkholderiales</taxon>
        <taxon>Oxalobacteraceae</taxon>
        <taxon>Telluria group</taxon>
        <taxon>Massilia</taxon>
    </lineage>
</organism>
<dbReference type="InterPro" id="IPR050465">
    <property type="entry name" value="UPF0194_transport"/>
</dbReference>
<protein>
    <recommendedName>
        <fullName evidence="6">HlyD family efflux transporter periplasmic adaptor subunit</fullName>
    </recommendedName>
</protein>
<feature type="transmembrane region" description="Helical" evidence="3">
    <location>
        <begin position="186"/>
        <end position="208"/>
    </location>
</feature>
<gene>
    <name evidence="4" type="ORF">C7C56_001395</name>
</gene>
<evidence type="ECO:0000256" key="2">
    <source>
        <dbReference type="ARBA" id="ARBA00023054"/>
    </source>
</evidence>